<evidence type="ECO:0000256" key="1">
    <source>
        <dbReference type="SAM" id="Phobius"/>
    </source>
</evidence>
<feature type="transmembrane region" description="Helical" evidence="1">
    <location>
        <begin position="327"/>
        <end position="360"/>
    </location>
</feature>
<keyword evidence="1" id="KW-1133">Transmembrane helix</keyword>
<dbReference type="Pfam" id="PF04165">
    <property type="entry name" value="DUF401"/>
    <property type="match status" value="1"/>
</dbReference>
<dbReference type="InterPro" id="IPR007294">
    <property type="entry name" value="DUF401"/>
</dbReference>
<feature type="transmembrane region" description="Helical" evidence="1">
    <location>
        <begin position="6"/>
        <end position="27"/>
    </location>
</feature>
<organism evidence="2">
    <name type="scientific">anaerobic digester metagenome</name>
    <dbReference type="NCBI Taxonomy" id="1263854"/>
    <lineage>
        <taxon>unclassified sequences</taxon>
        <taxon>metagenomes</taxon>
        <taxon>ecological metagenomes</taxon>
    </lineage>
</organism>
<proteinExistence type="predicted"/>
<accession>A0A485M474</accession>
<feature type="transmembrane region" description="Helical" evidence="1">
    <location>
        <begin position="169"/>
        <end position="202"/>
    </location>
</feature>
<evidence type="ECO:0008006" key="3">
    <source>
        <dbReference type="Google" id="ProtNLM"/>
    </source>
</evidence>
<keyword evidence="1" id="KW-0812">Transmembrane</keyword>
<keyword evidence="1" id="KW-0472">Membrane</keyword>
<feature type="transmembrane region" description="Helical" evidence="1">
    <location>
        <begin position="70"/>
        <end position="90"/>
    </location>
</feature>
<dbReference type="PANTHER" id="PTHR39556:SF1">
    <property type="entry name" value="PROTEIN, PUTATIVE-RELATED"/>
    <property type="match status" value="1"/>
</dbReference>
<dbReference type="AlphaFoldDB" id="A0A485M474"/>
<gene>
    <name evidence="2" type="ORF">SCFA_750018</name>
</gene>
<evidence type="ECO:0000313" key="2">
    <source>
        <dbReference type="EMBL" id="VFU17946.1"/>
    </source>
</evidence>
<feature type="transmembrane region" description="Helical" evidence="1">
    <location>
        <begin position="39"/>
        <end position="58"/>
    </location>
</feature>
<feature type="transmembrane region" description="Helical" evidence="1">
    <location>
        <begin position="284"/>
        <end position="307"/>
    </location>
</feature>
<name>A0A485M474_9ZZZZ</name>
<feature type="transmembrane region" description="Helical" evidence="1">
    <location>
        <begin position="252"/>
        <end position="272"/>
    </location>
</feature>
<dbReference type="PANTHER" id="PTHR39556">
    <property type="entry name" value="PROTEIN, PUTATIVE-RELATED"/>
    <property type="match status" value="1"/>
</dbReference>
<feature type="transmembrane region" description="Helical" evidence="1">
    <location>
        <begin position="111"/>
        <end position="134"/>
    </location>
</feature>
<sequence>MEGGSGVLIMEVSAIFKLAIVFVLMLAAIRRGISLGNTFVMSSVLLGVLFGLDATSMAASALSSVLSSRTIALCAVVSLILILSTSMEVSGHMSGLLANFRGMVRSPRVNLAIFPALIGLLPMPGGAVFSAPMVREIGASTSLGPHELSYVNYWFRHVWEYWWPLYPGIILAVALADVGLWTAVIYLFPLTLVALGAGYYPLAGNRLSSEHAGETGRPPIWPFIRELVPILLVIVMGFGLGEIPALLLPGWFPAKDAALVLSLAAASGWVWARNRLDAGTIRSIILSPKLLGMIYMVASIMVFQGVMEDSRAVEAVSAELKRLSVPLVAVVMMLPFMVGAIMGITVAFVGSTFPILIALLVSLGKGDILLPYLMLALVSGFVGVLLSPLHLCLLLSNKYFGASMRGVYRYLWLPSAAILASAVLYFVLSLLVVESFMR</sequence>
<reference evidence="2" key="1">
    <citation type="submission" date="2019-03" db="EMBL/GenBank/DDBJ databases">
        <authorList>
            <person name="Hao L."/>
        </authorList>
    </citation>
    <scope>NUCLEOTIDE SEQUENCE</scope>
</reference>
<dbReference type="EMBL" id="CAADRM010000142">
    <property type="protein sequence ID" value="VFU17946.1"/>
    <property type="molecule type" value="Genomic_DNA"/>
</dbReference>
<feature type="transmembrane region" description="Helical" evidence="1">
    <location>
        <begin position="411"/>
        <end position="433"/>
    </location>
</feature>
<feature type="transmembrane region" description="Helical" evidence="1">
    <location>
        <begin position="372"/>
        <end position="391"/>
    </location>
</feature>
<feature type="transmembrane region" description="Helical" evidence="1">
    <location>
        <begin position="223"/>
        <end position="240"/>
    </location>
</feature>
<protein>
    <recommendedName>
        <fullName evidence="3">DUF401 family protein</fullName>
    </recommendedName>
</protein>